<comment type="caution">
    <text evidence="1">The sequence shown here is derived from an EMBL/GenBank/DDBJ whole genome shotgun (WGS) entry which is preliminary data.</text>
</comment>
<evidence type="ECO:0000313" key="2">
    <source>
        <dbReference type="Proteomes" id="UP000070107"/>
    </source>
</evidence>
<evidence type="ECO:0000313" key="1">
    <source>
        <dbReference type="EMBL" id="KXF79391.1"/>
    </source>
</evidence>
<keyword evidence="2" id="KW-1185">Reference proteome</keyword>
<proteinExistence type="predicted"/>
<evidence type="ECO:0008006" key="3">
    <source>
        <dbReference type="Google" id="ProtNLM"/>
    </source>
</evidence>
<gene>
    <name evidence="1" type="ORF">ATN84_06695</name>
</gene>
<sequence length="141" mass="15981">MIHFTLLCDQEHEFEGWFRNNEDYESQTARNLVSCPVCGSPKVGKALMAPSVSTSRTKEKIAVGMGEAERKLIEQMRELSQKVRENADYVGDKFAEEARKIHFGETDPRGIYGEATREEVTSLVEDGVEIMPLPVFPEDRN</sequence>
<organism evidence="1 2">
    <name type="scientific">Paramesorhizobium deserti</name>
    <dbReference type="NCBI Taxonomy" id="1494590"/>
    <lineage>
        <taxon>Bacteria</taxon>
        <taxon>Pseudomonadati</taxon>
        <taxon>Pseudomonadota</taxon>
        <taxon>Alphaproteobacteria</taxon>
        <taxon>Hyphomicrobiales</taxon>
        <taxon>Phyllobacteriaceae</taxon>
        <taxon>Paramesorhizobium</taxon>
    </lineage>
</organism>
<reference evidence="1 2" key="1">
    <citation type="submission" date="2015-11" db="EMBL/GenBank/DDBJ databases">
        <title>Draft genome sequence of Paramesorhizobium deserti A-3-E, a strain highly resistant to diverse beta-lactam antibiotics.</title>
        <authorList>
            <person name="Lv R."/>
            <person name="Yang X."/>
            <person name="Fang N."/>
            <person name="Guo J."/>
            <person name="Luo X."/>
            <person name="Peng F."/>
            <person name="Yang R."/>
            <person name="Cui Y."/>
            <person name="Fang C."/>
            <person name="Song Y."/>
        </authorList>
    </citation>
    <scope>NUCLEOTIDE SEQUENCE [LARGE SCALE GENOMIC DNA]</scope>
    <source>
        <strain evidence="1 2">A-3-E</strain>
    </source>
</reference>
<protein>
    <recommendedName>
        <fullName evidence="3">DUF1178 family protein</fullName>
    </recommendedName>
</protein>
<name>A0A135I1T0_9HYPH</name>
<dbReference type="STRING" id="1494590.ATN84_06695"/>
<dbReference type="Pfam" id="PF06676">
    <property type="entry name" value="DUF1178"/>
    <property type="match status" value="1"/>
</dbReference>
<dbReference type="InterPro" id="IPR009562">
    <property type="entry name" value="DUF1178"/>
</dbReference>
<dbReference type="EMBL" id="LNTU01000001">
    <property type="protein sequence ID" value="KXF79391.1"/>
    <property type="molecule type" value="Genomic_DNA"/>
</dbReference>
<dbReference type="RefSeq" id="WP_068880728.1">
    <property type="nucleotide sequence ID" value="NZ_LNTU01000001.1"/>
</dbReference>
<dbReference type="PIRSF" id="PIRSF032131">
    <property type="entry name" value="UCP032131"/>
    <property type="match status" value="1"/>
</dbReference>
<dbReference type="OrthoDB" id="9799894at2"/>
<accession>A0A135I1T0</accession>
<dbReference type="Proteomes" id="UP000070107">
    <property type="component" value="Unassembled WGS sequence"/>
</dbReference>
<dbReference type="AlphaFoldDB" id="A0A135I1T0"/>